<accession>A0A834H229</accession>
<dbReference type="AlphaFoldDB" id="A0A834H229"/>
<evidence type="ECO:0000313" key="2">
    <source>
        <dbReference type="EMBL" id="KAF7144872.1"/>
    </source>
</evidence>
<organism evidence="2 3">
    <name type="scientific">Rhododendron simsii</name>
    <name type="common">Sims's rhododendron</name>
    <dbReference type="NCBI Taxonomy" id="118357"/>
    <lineage>
        <taxon>Eukaryota</taxon>
        <taxon>Viridiplantae</taxon>
        <taxon>Streptophyta</taxon>
        <taxon>Embryophyta</taxon>
        <taxon>Tracheophyta</taxon>
        <taxon>Spermatophyta</taxon>
        <taxon>Magnoliopsida</taxon>
        <taxon>eudicotyledons</taxon>
        <taxon>Gunneridae</taxon>
        <taxon>Pentapetalae</taxon>
        <taxon>asterids</taxon>
        <taxon>Ericales</taxon>
        <taxon>Ericaceae</taxon>
        <taxon>Ericoideae</taxon>
        <taxon>Rhodoreae</taxon>
        <taxon>Rhododendron</taxon>
    </lineage>
</organism>
<keyword evidence="3" id="KW-1185">Reference proteome</keyword>
<gene>
    <name evidence="2" type="ORF">RHSIM_Rhsim04G0241600</name>
</gene>
<evidence type="ECO:0008006" key="4">
    <source>
        <dbReference type="Google" id="ProtNLM"/>
    </source>
</evidence>
<comment type="caution">
    <text evidence="2">The sequence shown here is derived from an EMBL/GenBank/DDBJ whole genome shotgun (WGS) entry which is preliminary data.</text>
</comment>
<dbReference type="PANTHER" id="PTHR33726">
    <property type="entry name" value="TRANSMEMBRANE PROTEIN"/>
    <property type="match status" value="1"/>
</dbReference>
<reference evidence="2" key="1">
    <citation type="submission" date="2019-11" db="EMBL/GenBank/DDBJ databases">
        <authorList>
            <person name="Liu Y."/>
            <person name="Hou J."/>
            <person name="Li T.-Q."/>
            <person name="Guan C.-H."/>
            <person name="Wu X."/>
            <person name="Wu H.-Z."/>
            <person name="Ling F."/>
            <person name="Zhang R."/>
            <person name="Shi X.-G."/>
            <person name="Ren J.-P."/>
            <person name="Chen E.-F."/>
            <person name="Sun J.-M."/>
        </authorList>
    </citation>
    <scope>NUCLEOTIDE SEQUENCE</scope>
    <source>
        <strain evidence="2">Adult_tree_wgs_1</strain>
        <tissue evidence="2">Leaves</tissue>
    </source>
</reference>
<name>A0A834H229_RHOSS</name>
<protein>
    <recommendedName>
        <fullName evidence="4">Transmembrane protein</fullName>
    </recommendedName>
</protein>
<dbReference type="OrthoDB" id="911529at2759"/>
<keyword evidence="1" id="KW-0472">Membrane</keyword>
<keyword evidence="1" id="KW-1133">Transmembrane helix</keyword>
<dbReference type="Proteomes" id="UP000626092">
    <property type="component" value="Unassembled WGS sequence"/>
</dbReference>
<dbReference type="PANTHER" id="PTHR33726:SF17">
    <property type="entry name" value="OS06G0620700 PROTEIN"/>
    <property type="match status" value="1"/>
</dbReference>
<dbReference type="EMBL" id="WJXA01000004">
    <property type="protein sequence ID" value="KAF7144872.1"/>
    <property type="molecule type" value="Genomic_DNA"/>
</dbReference>
<proteinExistence type="predicted"/>
<sequence length="95" mass="11125">MRRSRSSIRWPDFDFSLPSSTFRMPEFDFSIIPSSLFRWPGIDLSPFTPSWSSLSFRSWFDYSIDNVFWIAVTVVETLALVAMFCCFFMFCGCTV</sequence>
<evidence type="ECO:0000256" key="1">
    <source>
        <dbReference type="SAM" id="Phobius"/>
    </source>
</evidence>
<keyword evidence="1" id="KW-0812">Transmembrane</keyword>
<evidence type="ECO:0000313" key="3">
    <source>
        <dbReference type="Proteomes" id="UP000626092"/>
    </source>
</evidence>
<feature type="transmembrane region" description="Helical" evidence="1">
    <location>
        <begin position="67"/>
        <end position="90"/>
    </location>
</feature>